<feature type="signal peptide" evidence="2">
    <location>
        <begin position="1"/>
        <end position="21"/>
    </location>
</feature>
<dbReference type="SUPFAM" id="SSF51182">
    <property type="entry name" value="RmlC-like cupins"/>
    <property type="match status" value="1"/>
</dbReference>
<evidence type="ECO:0000256" key="1">
    <source>
        <dbReference type="SAM" id="MobiDB-lite"/>
    </source>
</evidence>
<protein>
    <recommendedName>
        <fullName evidence="7">Carboxymuconolactone decarboxylase</fullName>
    </recommendedName>
</protein>
<dbReference type="Gene3D" id="1.20.1290.10">
    <property type="entry name" value="AhpD-like"/>
    <property type="match status" value="1"/>
</dbReference>
<dbReference type="InterPro" id="IPR011051">
    <property type="entry name" value="RmlC_Cupin_sf"/>
</dbReference>
<feature type="domain" description="Carboxymuconolactone decarboxylase-like" evidence="3">
    <location>
        <begin position="154"/>
        <end position="233"/>
    </location>
</feature>
<dbReference type="InterPro" id="IPR047263">
    <property type="entry name" value="HNL-like_cupin"/>
</dbReference>
<dbReference type="CDD" id="cd02233">
    <property type="entry name" value="cupin_HNL-like"/>
    <property type="match status" value="1"/>
</dbReference>
<dbReference type="Gene3D" id="2.60.120.10">
    <property type="entry name" value="Jelly Rolls"/>
    <property type="match status" value="1"/>
</dbReference>
<dbReference type="SUPFAM" id="SSF69118">
    <property type="entry name" value="AhpD-like"/>
    <property type="match status" value="1"/>
</dbReference>
<evidence type="ECO:0000259" key="4">
    <source>
        <dbReference type="Pfam" id="PF07883"/>
    </source>
</evidence>
<dbReference type="AlphaFoldDB" id="A0A0A3AQF8"/>
<dbReference type="InterPro" id="IPR013096">
    <property type="entry name" value="Cupin_2"/>
</dbReference>
<feature type="region of interest" description="Disordered" evidence="1">
    <location>
        <begin position="244"/>
        <end position="265"/>
    </location>
</feature>
<dbReference type="EMBL" id="JSUM01000013">
    <property type="protein sequence ID" value="KGQ70017.1"/>
    <property type="molecule type" value="Genomic_DNA"/>
</dbReference>
<dbReference type="Pfam" id="PF07883">
    <property type="entry name" value="Cupin_2"/>
    <property type="match status" value="1"/>
</dbReference>
<feature type="chain" id="PRO_5001997779" description="Carboxymuconolactone decarboxylase" evidence="2">
    <location>
        <begin position="22"/>
        <end position="378"/>
    </location>
</feature>
<evidence type="ECO:0008006" key="7">
    <source>
        <dbReference type="Google" id="ProtNLM"/>
    </source>
</evidence>
<sequence>MKKALHATLGLGLTLAGSAFAADFKGAAELQHLPQSALPYTDAPSAYFSGKARFARYPTVDQSADGWAIVEFDSGTINHWHRHSNGQYLIITAGEGLVQEWGKPIQAVKKGDAVWFPPDVKHWHGAAPNRSMAHITISPNAAGNQTTWLEAVDPATLTAFQAQANHSVQQTTPLTARQLAIVPIAALTAEGNTAKLKTALENGLAQGLSVNEIREIFTHLHAYAGFPRALNGLTTFNNLLKERADNGIQDPPGKPSQAATEADQSNNYHKGIQALTDMGSRAAGNSLLFDSEGIDYALKANLFGYLFSRDTLSYVDRELVVLATIASLGPGVEAQLASHFRNTQNLGVSQAQLERMLDTFAAQANPTAAQHAREVLNR</sequence>
<keyword evidence="2" id="KW-0732">Signal</keyword>
<dbReference type="InterPro" id="IPR029032">
    <property type="entry name" value="AhpD-like"/>
</dbReference>
<name>A0A0A3AQF8_9PAST</name>
<dbReference type="STRING" id="505317.OA57_08060"/>
<evidence type="ECO:0000256" key="2">
    <source>
        <dbReference type="SAM" id="SignalP"/>
    </source>
</evidence>
<feature type="domain" description="Cupin type-2" evidence="4">
    <location>
        <begin position="69"/>
        <end position="127"/>
    </location>
</feature>
<evidence type="ECO:0000259" key="3">
    <source>
        <dbReference type="Pfam" id="PF02627"/>
    </source>
</evidence>
<dbReference type="PANTHER" id="PTHR43698:SF1">
    <property type="entry name" value="BLL4564 PROTEIN"/>
    <property type="match status" value="1"/>
</dbReference>
<feature type="domain" description="Carboxymuconolactone decarboxylase-like" evidence="3">
    <location>
        <begin position="301"/>
        <end position="376"/>
    </location>
</feature>
<organism evidence="5 6">
    <name type="scientific">Chelonobacter oris</name>
    <dbReference type="NCBI Taxonomy" id="505317"/>
    <lineage>
        <taxon>Bacteria</taxon>
        <taxon>Pseudomonadati</taxon>
        <taxon>Pseudomonadota</taxon>
        <taxon>Gammaproteobacteria</taxon>
        <taxon>Pasteurellales</taxon>
        <taxon>Pasteurellaceae</taxon>
        <taxon>Chelonobacter</taxon>
    </lineage>
</organism>
<dbReference type="Pfam" id="PF02627">
    <property type="entry name" value="CMD"/>
    <property type="match status" value="2"/>
</dbReference>
<dbReference type="GO" id="GO:0051920">
    <property type="term" value="F:peroxiredoxin activity"/>
    <property type="evidence" value="ECO:0007669"/>
    <property type="project" value="InterPro"/>
</dbReference>
<dbReference type="Proteomes" id="UP000030380">
    <property type="component" value="Unassembled WGS sequence"/>
</dbReference>
<evidence type="ECO:0000313" key="6">
    <source>
        <dbReference type="Proteomes" id="UP000030380"/>
    </source>
</evidence>
<comment type="caution">
    <text evidence="5">The sequence shown here is derived from an EMBL/GenBank/DDBJ whole genome shotgun (WGS) entry which is preliminary data.</text>
</comment>
<dbReference type="InterPro" id="IPR014710">
    <property type="entry name" value="RmlC-like_jellyroll"/>
</dbReference>
<evidence type="ECO:0000313" key="5">
    <source>
        <dbReference type="EMBL" id="KGQ70017.1"/>
    </source>
</evidence>
<reference evidence="5 6" key="1">
    <citation type="submission" date="2014-11" db="EMBL/GenBank/DDBJ databases">
        <title>Draft genome sequence of Chelonobacter oris 1662T, associated with respiratory disease in Hermann's Tortoises.</title>
        <authorList>
            <person name="Kudirkiene E."/>
            <person name="Hansen M.J."/>
            <person name="Bojesen A.M."/>
        </authorList>
    </citation>
    <scope>NUCLEOTIDE SEQUENCE [LARGE SCALE GENOMIC DNA]</scope>
    <source>
        <strain evidence="5 6">1662</strain>
    </source>
</reference>
<dbReference type="PANTHER" id="PTHR43698">
    <property type="entry name" value="RIBD C-TERMINAL DOMAIN CONTAINING PROTEIN"/>
    <property type="match status" value="1"/>
</dbReference>
<accession>A0A0A3AQF8</accession>
<dbReference type="InterPro" id="IPR003779">
    <property type="entry name" value="CMD-like"/>
</dbReference>
<gene>
    <name evidence="5" type="ORF">OA57_08060</name>
</gene>
<proteinExistence type="predicted"/>
<keyword evidence="6" id="KW-1185">Reference proteome</keyword>